<dbReference type="Proteomes" id="UP000193785">
    <property type="component" value="Unassembled WGS sequence"/>
</dbReference>
<keyword evidence="9" id="KW-0282">Flagellum</keyword>
<dbReference type="PROSITE" id="PS50112">
    <property type="entry name" value="PAS"/>
    <property type="match status" value="1"/>
</dbReference>
<dbReference type="PANTHER" id="PTHR30033">
    <property type="entry name" value="FLAGELLAR HOOK-ASSOCIATED PROTEIN 1"/>
    <property type="match status" value="1"/>
</dbReference>
<keyword evidence="9" id="KW-0969">Cilium</keyword>
<proteinExistence type="inferred from homology"/>
<comment type="caution">
    <text evidence="9">The sequence shown here is derived from an EMBL/GenBank/DDBJ whole genome shotgun (WGS) entry which is preliminary data.</text>
</comment>
<evidence type="ECO:0000313" key="9">
    <source>
        <dbReference type="EMBL" id="ORN02584.1"/>
    </source>
</evidence>
<dbReference type="PANTHER" id="PTHR30033:SF1">
    <property type="entry name" value="FLAGELLAR HOOK-ASSOCIATED PROTEIN 1"/>
    <property type="match status" value="1"/>
</dbReference>
<dbReference type="InterPro" id="IPR049119">
    <property type="entry name" value="FlgK_D2-like"/>
</dbReference>
<dbReference type="NCBIfam" id="TIGR02492">
    <property type="entry name" value="flgK_ends"/>
    <property type="match status" value="1"/>
</dbReference>
<evidence type="ECO:0000256" key="1">
    <source>
        <dbReference type="ARBA" id="ARBA00004365"/>
    </source>
</evidence>
<dbReference type="InterPro" id="IPR001444">
    <property type="entry name" value="Flag_bb_rod_N"/>
</dbReference>
<accession>A0ABX3UVT7</accession>
<evidence type="ECO:0000259" key="8">
    <source>
        <dbReference type="PROSITE" id="PS50112"/>
    </source>
</evidence>
<evidence type="ECO:0000313" key="10">
    <source>
        <dbReference type="Proteomes" id="UP000193785"/>
    </source>
</evidence>
<dbReference type="Pfam" id="PF21158">
    <property type="entry name" value="flgK_1st_1"/>
    <property type="match status" value="1"/>
</dbReference>
<dbReference type="PRINTS" id="PR01005">
    <property type="entry name" value="FLGHOOKAP1"/>
</dbReference>
<evidence type="ECO:0000256" key="2">
    <source>
        <dbReference type="ARBA" id="ARBA00004613"/>
    </source>
</evidence>
<keyword evidence="5 7" id="KW-0964">Secreted</keyword>
<gene>
    <name evidence="7" type="primary">flgK</name>
    <name evidence="9" type="ORF">HA46_03260</name>
</gene>
<dbReference type="InterPro" id="IPR000014">
    <property type="entry name" value="PAS"/>
</dbReference>
<keyword evidence="6 7" id="KW-0975">Bacterial flagellum</keyword>
<dbReference type="SUPFAM" id="SSF64518">
    <property type="entry name" value="Phase 1 flagellin"/>
    <property type="match status" value="1"/>
</dbReference>
<feature type="domain" description="PAS" evidence="8">
    <location>
        <begin position="453"/>
        <end position="475"/>
    </location>
</feature>
<name>A0ABX3UVT7_9GAMM</name>
<reference evidence="9 10" key="1">
    <citation type="journal article" date="2017" name="Antonie Van Leeuwenhoek">
        <title>Phylogenomic resolution of the bacterial genus Pantoea and its relationship with Erwinia and Tatumella.</title>
        <authorList>
            <person name="Palmer M."/>
            <person name="Steenkamp E.T."/>
            <person name="Coetzee M.P."/>
            <person name="Chan W.Y."/>
            <person name="van Zyl E."/>
            <person name="De Maayer P."/>
            <person name="Coutinho T.A."/>
            <person name="Blom J."/>
            <person name="Smits T.H."/>
            <person name="Duffy B."/>
            <person name="Venter S.N."/>
        </authorList>
    </citation>
    <scope>NUCLEOTIDE SEQUENCE [LARGE SCALE GENOMIC DNA]</scope>
    <source>
        <strain evidence="9 10">LMG 5345</strain>
    </source>
</reference>
<evidence type="ECO:0000256" key="4">
    <source>
        <dbReference type="ARBA" id="ARBA00016244"/>
    </source>
</evidence>
<evidence type="ECO:0000256" key="7">
    <source>
        <dbReference type="RuleBase" id="RU362065"/>
    </source>
</evidence>
<dbReference type="Pfam" id="PF06429">
    <property type="entry name" value="Flg_bbr_C"/>
    <property type="match status" value="1"/>
</dbReference>
<evidence type="ECO:0000256" key="5">
    <source>
        <dbReference type="ARBA" id="ARBA00022525"/>
    </source>
</evidence>
<dbReference type="EMBL" id="MLJJ01000004">
    <property type="protein sequence ID" value="ORN02584.1"/>
    <property type="molecule type" value="Genomic_DNA"/>
</dbReference>
<dbReference type="InterPro" id="IPR053927">
    <property type="entry name" value="FlgK_helical"/>
</dbReference>
<dbReference type="InterPro" id="IPR010930">
    <property type="entry name" value="Flg_bb/hook_C_dom"/>
</dbReference>
<dbReference type="RefSeq" id="WP_084882164.1">
    <property type="nucleotide sequence ID" value="NZ_DALZCT010000011.1"/>
</dbReference>
<protein>
    <recommendedName>
        <fullName evidence="4 7">Flagellar hook-associated protein 1</fullName>
        <shortName evidence="7">HAP1</shortName>
    </recommendedName>
</protein>
<dbReference type="Pfam" id="PF00460">
    <property type="entry name" value="Flg_bb_rod"/>
    <property type="match status" value="1"/>
</dbReference>
<keyword evidence="9" id="KW-0966">Cell projection</keyword>
<comment type="similarity">
    <text evidence="3 7">Belongs to the flagella basal body rod proteins family.</text>
</comment>
<keyword evidence="10" id="KW-1185">Reference proteome</keyword>
<dbReference type="Pfam" id="PF22638">
    <property type="entry name" value="FlgK_D1"/>
    <property type="match status" value="1"/>
</dbReference>
<organism evidence="9 10">
    <name type="scientific">Pantoea septica</name>
    <dbReference type="NCBI Taxonomy" id="472695"/>
    <lineage>
        <taxon>Bacteria</taxon>
        <taxon>Pseudomonadati</taxon>
        <taxon>Pseudomonadota</taxon>
        <taxon>Gammaproteobacteria</taxon>
        <taxon>Enterobacterales</taxon>
        <taxon>Erwiniaceae</taxon>
        <taxon>Pantoea</taxon>
    </lineage>
</organism>
<evidence type="ECO:0000256" key="6">
    <source>
        <dbReference type="ARBA" id="ARBA00023143"/>
    </source>
</evidence>
<dbReference type="InterPro" id="IPR002371">
    <property type="entry name" value="FlgK"/>
</dbReference>
<comment type="subcellular location">
    <subcellularLocation>
        <location evidence="1 7">Bacterial flagellum</location>
    </subcellularLocation>
    <subcellularLocation>
        <location evidence="2 7">Secreted</location>
    </subcellularLocation>
</comment>
<evidence type="ECO:0000256" key="3">
    <source>
        <dbReference type="ARBA" id="ARBA00009677"/>
    </source>
</evidence>
<sequence>MNLFNIAQSGLSSAQSALNVVGNNINNAFNGDTQDLFVNGYSRRNIVLGEAGGRTTSSGFFGYGVQVNDVARAYNSFISNQVRGAASQYTALNAQYEQLSQIDNMLGDDTNNISVSLGNIFGALEKVSSDPVSPSARQEVLSQFKTIANQFRSNSSTLNGLEKSTNTQISQCVDDINSYTSQLADINQKINKVHGQTGGVPADLLDQRDTLLTKLSELTGIKVDENSTDGTVNVTMTNGMPLVYNGRSYNLETSTDAADPSRTVVSYIDAAGNKMLLDEDRSSEGKLGGLFKFRNNDLVDARNQLNQLALQMANKFNEVNQQGYDLNGEAGKAIFAIDDPTAIANRNNSGDASLSVNYTDISQVQATDYEIAFNGTDWEVTRADGSKVTPTVGNDGSLQFDGISVMPQGTPQKGDSFSLNPVSGAASSISVALTDGDEIAASSSANPDEESNNENIKEMIGIKTQEVIGKSTLSEAYASLASSVGSSASALKGEIETSASVANEFVNQQQAVSGVDLNEEMVNMQMFTQYYQANAQILQTATTLFDTILSIR</sequence>